<dbReference type="InterPro" id="IPR035907">
    <property type="entry name" value="Hppk_sf"/>
</dbReference>
<evidence type="ECO:0000256" key="14">
    <source>
        <dbReference type="ARBA" id="ARBA00023268"/>
    </source>
</evidence>
<comment type="pathway">
    <text evidence="4">Cofactor biosynthesis; tetrahydrofolate biosynthesis; 7,8-dihydrofolate from 2-amino-4-hydroxy-6-hydroxymethyl-7,8-dihydropteridine diphosphate and 4-aminobenzoate: step 1/2.</text>
</comment>
<dbReference type="GO" id="GO:0005740">
    <property type="term" value="C:mitochondrial envelope"/>
    <property type="evidence" value="ECO:0007669"/>
    <property type="project" value="TreeGrafter"/>
</dbReference>
<evidence type="ECO:0000313" key="16">
    <source>
        <dbReference type="EMBL" id="KIM28202.1"/>
    </source>
</evidence>
<dbReference type="STRING" id="933852.A0A0C2XGF5"/>
<dbReference type="OrthoDB" id="615426at2759"/>
<dbReference type="PROSITE" id="PS00794">
    <property type="entry name" value="HPPK"/>
    <property type="match status" value="1"/>
</dbReference>
<keyword evidence="7" id="KW-0808">Transferase</keyword>
<evidence type="ECO:0000256" key="6">
    <source>
        <dbReference type="ARBA" id="ARBA00009951"/>
    </source>
</evidence>
<dbReference type="GO" id="GO:0005524">
    <property type="term" value="F:ATP binding"/>
    <property type="evidence" value="ECO:0007669"/>
    <property type="project" value="UniProtKB-KW"/>
</dbReference>
<evidence type="ECO:0000256" key="5">
    <source>
        <dbReference type="ARBA" id="ARBA00005051"/>
    </source>
</evidence>
<comment type="catalytic activity">
    <reaction evidence="1">
        <text>(7,8-dihydropterin-6-yl)methyl diphosphate + 4-aminobenzoate = 7,8-dihydropteroate + diphosphate</text>
        <dbReference type="Rhea" id="RHEA:19949"/>
        <dbReference type="ChEBI" id="CHEBI:17836"/>
        <dbReference type="ChEBI" id="CHEBI:17839"/>
        <dbReference type="ChEBI" id="CHEBI:33019"/>
        <dbReference type="ChEBI" id="CHEBI:72950"/>
        <dbReference type="EC" id="2.5.1.15"/>
    </reaction>
</comment>
<dbReference type="InterPro" id="IPR006390">
    <property type="entry name" value="DHP_synth_dom"/>
</dbReference>
<dbReference type="SUPFAM" id="SSF51717">
    <property type="entry name" value="Dihydropteroate synthetase-like"/>
    <property type="match status" value="1"/>
</dbReference>
<comment type="pathway">
    <text evidence="5">Cofactor biosynthesis; tetrahydrofolate biosynthesis; 2-amino-4-hydroxy-6-hydroxymethyl-7,8-dihydropteridine diphosphate from 7,8-dihydroneopterin triphosphate: step 4/4.</text>
</comment>
<keyword evidence="12" id="KW-0460">Magnesium</keyword>
<dbReference type="SUPFAM" id="SSF55083">
    <property type="entry name" value="6-hydroxymethyl-7,8-dihydropterin pyrophosphokinase, HPPK"/>
    <property type="match status" value="1"/>
</dbReference>
<dbReference type="Gene3D" id="3.30.70.560">
    <property type="entry name" value="7,8-Dihydro-6-hydroxymethylpterin-pyrophosphokinase HPPK"/>
    <property type="match status" value="1"/>
</dbReference>
<evidence type="ECO:0000256" key="4">
    <source>
        <dbReference type="ARBA" id="ARBA00004763"/>
    </source>
</evidence>
<evidence type="ECO:0000256" key="8">
    <source>
        <dbReference type="ARBA" id="ARBA00022723"/>
    </source>
</evidence>
<dbReference type="GO" id="GO:0016301">
    <property type="term" value="F:kinase activity"/>
    <property type="evidence" value="ECO:0007669"/>
    <property type="project" value="UniProtKB-KW"/>
</dbReference>
<dbReference type="InterPro" id="IPR000489">
    <property type="entry name" value="Pterin-binding_dom"/>
</dbReference>
<evidence type="ECO:0000256" key="12">
    <source>
        <dbReference type="ARBA" id="ARBA00022842"/>
    </source>
</evidence>
<evidence type="ECO:0000256" key="11">
    <source>
        <dbReference type="ARBA" id="ARBA00022840"/>
    </source>
</evidence>
<evidence type="ECO:0000256" key="1">
    <source>
        <dbReference type="ARBA" id="ARBA00000012"/>
    </source>
</evidence>
<evidence type="ECO:0000256" key="7">
    <source>
        <dbReference type="ARBA" id="ARBA00022679"/>
    </source>
</evidence>
<protein>
    <recommendedName>
        <fullName evidence="15">Pterin-binding domain-containing protein</fullName>
    </recommendedName>
</protein>
<dbReference type="Proteomes" id="UP000054097">
    <property type="component" value="Unassembled WGS sequence"/>
</dbReference>
<dbReference type="HOGENOM" id="CLU_008023_2_0_1"/>
<evidence type="ECO:0000313" key="17">
    <source>
        <dbReference type="Proteomes" id="UP000054097"/>
    </source>
</evidence>
<dbReference type="Gene3D" id="3.20.20.20">
    <property type="entry name" value="Dihydropteroate synthase-like"/>
    <property type="match status" value="1"/>
</dbReference>
<evidence type="ECO:0000256" key="2">
    <source>
        <dbReference type="ARBA" id="ARBA00000198"/>
    </source>
</evidence>
<comment type="catalytic activity">
    <reaction evidence="2">
        <text>6-hydroxymethyl-7,8-dihydropterin + ATP = (7,8-dihydropterin-6-yl)methyl diphosphate + AMP + H(+)</text>
        <dbReference type="Rhea" id="RHEA:11412"/>
        <dbReference type="ChEBI" id="CHEBI:15378"/>
        <dbReference type="ChEBI" id="CHEBI:30616"/>
        <dbReference type="ChEBI" id="CHEBI:44841"/>
        <dbReference type="ChEBI" id="CHEBI:72950"/>
        <dbReference type="ChEBI" id="CHEBI:456215"/>
        <dbReference type="EC" id="2.7.6.3"/>
    </reaction>
</comment>
<dbReference type="GO" id="GO:0046656">
    <property type="term" value="P:folic acid biosynthetic process"/>
    <property type="evidence" value="ECO:0007669"/>
    <property type="project" value="UniProtKB-KW"/>
</dbReference>
<evidence type="ECO:0000256" key="13">
    <source>
        <dbReference type="ARBA" id="ARBA00022909"/>
    </source>
</evidence>
<dbReference type="GO" id="GO:0003848">
    <property type="term" value="F:2-amino-4-hydroxy-6-hydroxymethyldihydropteridine diphosphokinase activity"/>
    <property type="evidence" value="ECO:0007669"/>
    <property type="project" value="UniProtKB-EC"/>
</dbReference>
<dbReference type="PANTHER" id="PTHR20941:SF1">
    <property type="entry name" value="FOLIC ACID SYNTHESIS PROTEIN FOL1"/>
    <property type="match status" value="1"/>
</dbReference>
<keyword evidence="11" id="KW-0067">ATP-binding</keyword>
<evidence type="ECO:0000256" key="9">
    <source>
        <dbReference type="ARBA" id="ARBA00022741"/>
    </source>
</evidence>
<reference evidence="17" key="2">
    <citation type="submission" date="2015-01" db="EMBL/GenBank/DDBJ databases">
        <title>Evolutionary Origins and Diversification of the Mycorrhizal Mutualists.</title>
        <authorList>
            <consortium name="DOE Joint Genome Institute"/>
            <consortium name="Mycorrhizal Genomics Consortium"/>
            <person name="Kohler A."/>
            <person name="Kuo A."/>
            <person name="Nagy L.G."/>
            <person name="Floudas D."/>
            <person name="Copeland A."/>
            <person name="Barry K.W."/>
            <person name="Cichocki N."/>
            <person name="Veneault-Fourrey C."/>
            <person name="LaButti K."/>
            <person name="Lindquist E.A."/>
            <person name="Lipzen A."/>
            <person name="Lundell T."/>
            <person name="Morin E."/>
            <person name="Murat C."/>
            <person name="Riley R."/>
            <person name="Ohm R."/>
            <person name="Sun H."/>
            <person name="Tunlid A."/>
            <person name="Henrissat B."/>
            <person name="Grigoriev I.V."/>
            <person name="Hibbett D.S."/>
            <person name="Martin F."/>
        </authorList>
    </citation>
    <scope>NUCLEOTIDE SEQUENCE [LARGE SCALE GENOMIC DNA]</scope>
    <source>
        <strain evidence="17">MAFF 305830</strain>
    </source>
</reference>
<dbReference type="UniPathway" id="UPA00077">
    <property type="reaction ID" value="UER00155"/>
</dbReference>
<keyword evidence="13" id="KW-0289">Folate biosynthesis</keyword>
<evidence type="ECO:0000259" key="15">
    <source>
        <dbReference type="PROSITE" id="PS50972"/>
    </source>
</evidence>
<evidence type="ECO:0000256" key="3">
    <source>
        <dbReference type="ARBA" id="ARBA00001946"/>
    </source>
</evidence>
<keyword evidence="8" id="KW-0479">Metal-binding</keyword>
<sequence>MWRPFYIPRIFGRNYATAASQQRRTVALALGSNVGDRVANIEGALSFLEKESDIKIIDTSFLYETLPMYVHDQPRFINGACLISTSMDPQALINLLKDAEDHQGRVPTVRNGPRVVDLDVLFDEDKVYDINNLPNRDLLVPHPRIQEREFVLRPLADMIPNFQHPTLKSTIHALLSRISSSGPSMRRVINFPSPSSQQDIGPTVWPLGERTYLMATLNTTPDSFSDGGKHDSLDPAIQYSLQAESAGADMVDVGGFSTRPGSSTISEEEERSRTTPYITALRKAGLQLPISVDTFRAGVAEACLDAGANCINDVYGLTGPHVDVAGTTSEQTVEDELGIPISDGNAMLKVAADSKVPVIIMHSRGPANANKDYSSFDGGVREGVRAELAVRVARALKGGVRRWNIVLDPGVGFSKSVEDNLQLVRNHAHLTKFDASTGLMERSLPSSPAVCLANFATLVGTSRKGYLGHLLGHEQALKNPESRDWATAAAVTALIEQKVDIVRVHCVQAMRDVVKVADAIWRSR</sequence>
<dbReference type="AlphaFoldDB" id="A0A0C2XGF5"/>
<dbReference type="GO" id="GO:0046872">
    <property type="term" value="F:metal ion binding"/>
    <property type="evidence" value="ECO:0007669"/>
    <property type="project" value="UniProtKB-KW"/>
</dbReference>
<dbReference type="PROSITE" id="PS00793">
    <property type="entry name" value="DHPS_2"/>
    <property type="match status" value="1"/>
</dbReference>
<keyword evidence="14" id="KW-0511">Multifunctional enzyme</keyword>
<evidence type="ECO:0000256" key="10">
    <source>
        <dbReference type="ARBA" id="ARBA00022777"/>
    </source>
</evidence>
<keyword evidence="17" id="KW-1185">Reference proteome</keyword>
<dbReference type="CDD" id="cd00483">
    <property type="entry name" value="HPPK"/>
    <property type="match status" value="1"/>
</dbReference>
<dbReference type="Pfam" id="PF01288">
    <property type="entry name" value="HPPK"/>
    <property type="match status" value="1"/>
</dbReference>
<keyword evidence="10" id="KW-0418">Kinase</keyword>
<reference evidence="16 17" key="1">
    <citation type="submission" date="2014-04" db="EMBL/GenBank/DDBJ databases">
        <authorList>
            <consortium name="DOE Joint Genome Institute"/>
            <person name="Kuo A."/>
            <person name="Zuccaro A."/>
            <person name="Kohler A."/>
            <person name="Nagy L.G."/>
            <person name="Floudas D."/>
            <person name="Copeland A."/>
            <person name="Barry K.W."/>
            <person name="Cichocki N."/>
            <person name="Veneault-Fourrey C."/>
            <person name="LaButti K."/>
            <person name="Lindquist E.A."/>
            <person name="Lipzen A."/>
            <person name="Lundell T."/>
            <person name="Morin E."/>
            <person name="Murat C."/>
            <person name="Sun H."/>
            <person name="Tunlid A."/>
            <person name="Henrissat B."/>
            <person name="Grigoriev I.V."/>
            <person name="Hibbett D.S."/>
            <person name="Martin F."/>
            <person name="Nordberg H.P."/>
            <person name="Cantor M.N."/>
            <person name="Hua S.X."/>
        </authorList>
    </citation>
    <scope>NUCLEOTIDE SEQUENCE [LARGE SCALE GENOMIC DNA]</scope>
    <source>
        <strain evidence="16 17">MAFF 305830</strain>
    </source>
</reference>
<comment type="cofactor">
    <cofactor evidence="3">
        <name>Mg(2+)</name>
        <dbReference type="ChEBI" id="CHEBI:18420"/>
    </cofactor>
</comment>
<dbReference type="GO" id="GO:0046654">
    <property type="term" value="P:tetrahydrofolate biosynthetic process"/>
    <property type="evidence" value="ECO:0007669"/>
    <property type="project" value="UniProtKB-UniPathway"/>
</dbReference>
<accession>A0A0C2XGF5</accession>
<comment type="similarity">
    <text evidence="6">In the C-terminal section; belongs to the DHPS family.</text>
</comment>
<organism evidence="16 17">
    <name type="scientific">Serendipita vermifera MAFF 305830</name>
    <dbReference type="NCBI Taxonomy" id="933852"/>
    <lineage>
        <taxon>Eukaryota</taxon>
        <taxon>Fungi</taxon>
        <taxon>Dikarya</taxon>
        <taxon>Basidiomycota</taxon>
        <taxon>Agaricomycotina</taxon>
        <taxon>Agaricomycetes</taxon>
        <taxon>Sebacinales</taxon>
        <taxon>Serendipitaceae</taxon>
        <taxon>Serendipita</taxon>
    </lineage>
</organism>
<name>A0A0C2XGF5_SERVB</name>
<keyword evidence="9" id="KW-0547">Nucleotide-binding</keyword>
<dbReference type="InterPro" id="IPR011005">
    <property type="entry name" value="Dihydropteroate_synth-like_sf"/>
</dbReference>
<dbReference type="PROSITE" id="PS50972">
    <property type="entry name" value="PTERIN_BINDING"/>
    <property type="match status" value="1"/>
</dbReference>
<feature type="domain" description="Pterin-binding" evidence="15">
    <location>
        <begin position="211"/>
        <end position="515"/>
    </location>
</feature>
<proteinExistence type="inferred from homology"/>
<dbReference type="CDD" id="cd00739">
    <property type="entry name" value="DHPS"/>
    <property type="match status" value="1"/>
</dbReference>
<dbReference type="GO" id="GO:0004156">
    <property type="term" value="F:dihydropteroate synthase activity"/>
    <property type="evidence" value="ECO:0007669"/>
    <property type="project" value="UniProtKB-EC"/>
</dbReference>
<dbReference type="InterPro" id="IPR000550">
    <property type="entry name" value="Hppk"/>
</dbReference>
<dbReference type="NCBIfam" id="TIGR01498">
    <property type="entry name" value="folK"/>
    <property type="match status" value="1"/>
</dbReference>
<dbReference type="PANTHER" id="PTHR20941">
    <property type="entry name" value="FOLATE SYNTHESIS PROTEINS"/>
    <property type="match status" value="1"/>
</dbReference>
<dbReference type="InterPro" id="IPR045031">
    <property type="entry name" value="DHP_synth-like"/>
</dbReference>
<dbReference type="Pfam" id="PF00809">
    <property type="entry name" value="Pterin_bind"/>
    <property type="match status" value="1"/>
</dbReference>
<dbReference type="EMBL" id="KN824294">
    <property type="protein sequence ID" value="KIM28202.1"/>
    <property type="molecule type" value="Genomic_DNA"/>
</dbReference>
<gene>
    <name evidence="16" type="ORF">M408DRAFT_144391</name>
</gene>